<accession>A0A4Q9H3U0</accession>
<dbReference type="OrthoDB" id="6679728at2"/>
<organism evidence="2 3">
    <name type="scientific">Aquabacterium lacunae</name>
    <dbReference type="NCBI Taxonomy" id="2528630"/>
    <lineage>
        <taxon>Bacteria</taxon>
        <taxon>Pseudomonadati</taxon>
        <taxon>Pseudomonadota</taxon>
        <taxon>Betaproteobacteria</taxon>
        <taxon>Burkholderiales</taxon>
        <taxon>Aquabacterium</taxon>
    </lineage>
</organism>
<dbReference type="AlphaFoldDB" id="A0A4Q9H3U0"/>
<dbReference type="RefSeq" id="WP_130967499.1">
    <property type="nucleotide sequence ID" value="NZ_SIXI01000003.1"/>
</dbReference>
<gene>
    <name evidence="2" type="ORF">EYS42_07695</name>
</gene>
<reference evidence="2 3" key="1">
    <citation type="submission" date="2019-02" db="EMBL/GenBank/DDBJ databases">
        <title>Aquabacterium sp. strain KMB7.</title>
        <authorList>
            <person name="Chen W.-M."/>
        </authorList>
    </citation>
    <scope>NUCLEOTIDE SEQUENCE [LARGE SCALE GENOMIC DNA]</scope>
    <source>
        <strain evidence="2 3">KMB7</strain>
    </source>
</reference>
<keyword evidence="1" id="KW-0732">Signal</keyword>
<evidence type="ECO:0000313" key="3">
    <source>
        <dbReference type="Proteomes" id="UP000292120"/>
    </source>
</evidence>
<feature type="chain" id="PRO_5020328539" evidence="1">
    <location>
        <begin position="30"/>
        <end position="408"/>
    </location>
</feature>
<evidence type="ECO:0000256" key="1">
    <source>
        <dbReference type="SAM" id="SignalP"/>
    </source>
</evidence>
<name>A0A4Q9H3U0_9BURK</name>
<comment type="caution">
    <text evidence="2">The sequence shown here is derived from an EMBL/GenBank/DDBJ whole genome shotgun (WGS) entry which is preliminary data.</text>
</comment>
<proteinExistence type="predicted"/>
<feature type="signal peptide" evidence="1">
    <location>
        <begin position="1"/>
        <end position="29"/>
    </location>
</feature>
<keyword evidence="3" id="KW-1185">Reference proteome</keyword>
<sequence length="408" mass="41925">MKHLTLLQRTGVALAAWAAIAGVHTSALALDPALVPSIGADTGRFTLPISCGIKLGGVKVITIKGTVDIQGIAPVQLGPGQEFYLTQGRGELTLPAWLSTLGGLVVVKKADAQVDSLLIGATRSEPATINLATKYPQEFTLTDIPVVAGKPVVVGLPKTGDFLVGPYKAPADGRVQFRFEGASANVNLKSNLGVNLKVRAECVASEGNALLSVAVGPQVDASAPARYEGEPLNFPKAPSGGVVGIVNAPYNCAINGKQYAVGIAVGGNFPLAVKRTSTLSFTNASGALTVPAATVNQMLDDGITTVQGRVDELRLVVEGGTPNSPNVLPTGTEIPLTRLERDKPIVLSLPTAGTVQAGPYKPDATAKFMVIGMGSAAATFQFNGNGQSVKATCPKPEPDALLVDAPIL</sequence>
<evidence type="ECO:0000313" key="2">
    <source>
        <dbReference type="EMBL" id="TBO31126.1"/>
    </source>
</evidence>
<dbReference type="Proteomes" id="UP000292120">
    <property type="component" value="Unassembled WGS sequence"/>
</dbReference>
<protein>
    <submittedName>
        <fullName evidence="2">Uncharacterized protein</fullName>
    </submittedName>
</protein>
<dbReference type="EMBL" id="SIXI01000003">
    <property type="protein sequence ID" value="TBO31126.1"/>
    <property type="molecule type" value="Genomic_DNA"/>
</dbReference>